<dbReference type="Pfam" id="PF10756">
    <property type="entry name" value="bPH_6"/>
    <property type="match status" value="1"/>
</dbReference>
<feature type="transmembrane region" description="Helical" evidence="2">
    <location>
        <begin position="54"/>
        <end position="73"/>
    </location>
</feature>
<organism evidence="4 5">
    <name type="scientific">Natrialba asiatica (strain ATCC 700177 / DSM 12278 / JCM 9576 / FERM P-10747 / NBRC 102637 / 172P1)</name>
    <dbReference type="NCBI Taxonomy" id="29540"/>
    <lineage>
        <taxon>Archaea</taxon>
        <taxon>Methanobacteriati</taxon>
        <taxon>Methanobacteriota</taxon>
        <taxon>Stenosarchaea group</taxon>
        <taxon>Halobacteria</taxon>
        <taxon>Halobacteriales</taxon>
        <taxon>Natrialbaceae</taxon>
        <taxon>Natrialba</taxon>
    </lineage>
</organism>
<keyword evidence="2" id="KW-1133">Transmembrane helix</keyword>
<comment type="caution">
    <text evidence="4">The sequence shown here is derived from an EMBL/GenBank/DDBJ whole genome shotgun (WGS) entry which is preliminary data.</text>
</comment>
<feature type="transmembrane region" description="Helical" evidence="2">
    <location>
        <begin position="28"/>
        <end position="48"/>
    </location>
</feature>
<protein>
    <recommendedName>
        <fullName evidence="3">Low molecular weight protein antigen 6 PH domain-containing protein</fullName>
    </recommendedName>
</protein>
<evidence type="ECO:0000313" key="5">
    <source>
        <dbReference type="Proteomes" id="UP000011554"/>
    </source>
</evidence>
<keyword evidence="5" id="KW-1185">Reference proteome</keyword>
<gene>
    <name evidence="4" type="ORF">C481_15570</name>
</gene>
<feature type="transmembrane region" description="Helical" evidence="2">
    <location>
        <begin position="118"/>
        <end position="136"/>
    </location>
</feature>
<evidence type="ECO:0000256" key="2">
    <source>
        <dbReference type="SAM" id="Phobius"/>
    </source>
</evidence>
<dbReference type="InterPro" id="IPR019692">
    <property type="entry name" value="CFP-6_PH"/>
</dbReference>
<sequence length="342" mass="37033">MEYLLVTAHERRATLEISDPDISFQAGFGFYLGVAVTGIAAAVGTAAGAATATLLGILPSVVTCVAILGHILAKRAYGLPERIGRSRWRRLACYLPAVALTALVAAPAVVAVDLSARFQLVVGVFALLTAVSAYGLDRMSRNRYVAALTPEESAANWEYHPAGISPGECIFVAIMGLVVVFGLISAAAGNGQGLIWAFYGILIFLTSHRGPGSWNELDPGDRWNPPELRAHEAGLVHKRPFARKFIPWNAITDVRLTDDELVLERRWFGRFTSRWLDVRCDREAIEPDAESLRDALDRVRRPETNQLRDGRAADGGASVPERSTATETTADPDAAAELETPE</sequence>
<dbReference type="PATRIC" id="fig|29540.5.peg.3175"/>
<evidence type="ECO:0000313" key="4">
    <source>
        <dbReference type="EMBL" id="ELY99283.1"/>
    </source>
</evidence>
<keyword evidence="2" id="KW-0812">Transmembrane</keyword>
<evidence type="ECO:0000259" key="3">
    <source>
        <dbReference type="Pfam" id="PF10756"/>
    </source>
</evidence>
<feature type="transmembrane region" description="Helical" evidence="2">
    <location>
        <begin position="93"/>
        <end position="112"/>
    </location>
</feature>
<feature type="domain" description="Low molecular weight protein antigen 6 PH" evidence="3">
    <location>
        <begin position="226"/>
        <end position="277"/>
    </location>
</feature>
<feature type="compositionally biased region" description="Basic and acidic residues" evidence="1">
    <location>
        <begin position="296"/>
        <end position="312"/>
    </location>
</feature>
<proteinExistence type="predicted"/>
<reference evidence="4 5" key="1">
    <citation type="journal article" date="2014" name="PLoS Genet.">
        <title>Phylogenetically driven sequencing of extremely halophilic archaea reveals strategies for static and dynamic osmo-response.</title>
        <authorList>
            <person name="Becker E.A."/>
            <person name="Seitzer P.M."/>
            <person name="Tritt A."/>
            <person name="Larsen D."/>
            <person name="Krusor M."/>
            <person name="Yao A.I."/>
            <person name="Wu D."/>
            <person name="Madern D."/>
            <person name="Eisen J.A."/>
            <person name="Darling A.E."/>
            <person name="Facciotti M.T."/>
        </authorList>
    </citation>
    <scope>NUCLEOTIDE SEQUENCE [LARGE SCALE GENOMIC DNA]</scope>
    <source>
        <strain evidence="4 5">DSM 12278</strain>
    </source>
</reference>
<dbReference type="eggNOG" id="arCOG09071">
    <property type="taxonomic scope" value="Archaea"/>
</dbReference>
<dbReference type="AlphaFoldDB" id="M0APH2"/>
<name>M0APH2_NATA1</name>
<keyword evidence="2" id="KW-0472">Membrane</keyword>
<feature type="transmembrane region" description="Helical" evidence="2">
    <location>
        <begin position="169"/>
        <end position="188"/>
    </location>
</feature>
<dbReference type="STRING" id="29540.C481_15570"/>
<dbReference type="EMBL" id="AOIO01000034">
    <property type="protein sequence ID" value="ELY99283.1"/>
    <property type="molecule type" value="Genomic_DNA"/>
</dbReference>
<dbReference type="Proteomes" id="UP000011554">
    <property type="component" value="Unassembled WGS sequence"/>
</dbReference>
<accession>M0APH2</accession>
<evidence type="ECO:0000256" key="1">
    <source>
        <dbReference type="SAM" id="MobiDB-lite"/>
    </source>
</evidence>
<feature type="region of interest" description="Disordered" evidence="1">
    <location>
        <begin position="296"/>
        <end position="342"/>
    </location>
</feature>